<reference evidence="8" key="2">
    <citation type="submission" date="2025-09" db="UniProtKB">
        <authorList>
            <consortium name="Ensembl"/>
        </authorList>
    </citation>
    <scope>IDENTIFICATION</scope>
</reference>
<evidence type="ECO:0000313" key="9">
    <source>
        <dbReference type="Proteomes" id="UP000694417"/>
    </source>
</evidence>
<dbReference type="PANTHER" id="PTHR10792:SF8">
    <property type="entry name" value="RIBOSOME BIOGENESIS PROTEIN RLP24-RELATED"/>
    <property type="match status" value="1"/>
</dbReference>
<dbReference type="GO" id="GO:0003735">
    <property type="term" value="F:structural constituent of ribosome"/>
    <property type="evidence" value="ECO:0007669"/>
    <property type="project" value="InterPro"/>
</dbReference>
<dbReference type="CDD" id="cd00472">
    <property type="entry name" value="Ribosomal_L24e_L24"/>
    <property type="match status" value="1"/>
</dbReference>
<dbReference type="Pfam" id="PF01246">
    <property type="entry name" value="Ribosomal_L24e"/>
    <property type="match status" value="1"/>
</dbReference>
<organism evidence="8 9">
    <name type="scientific">Urocitellus parryii</name>
    <name type="common">Arctic ground squirrel</name>
    <name type="synonym">Spermophilus parryii</name>
    <dbReference type="NCBI Taxonomy" id="9999"/>
    <lineage>
        <taxon>Eukaryota</taxon>
        <taxon>Metazoa</taxon>
        <taxon>Chordata</taxon>
        <taxon>Craniata</taxon>
        <taxon>Vertebrata</taxon>
        <taxon>Euteleostomi</taxon>
        <taxon>Mammalia</taxon>
        <taxon>Eutheria</taxon>
        <taxon>Euarchontoglires</taxon>
        <taxon>Glires</taxon>
        <taxon>Rodentia</taxon>
        <taxon>Sciuromorpha</taxon>
        <taxon>Sciuridae</taxon>
        <taxon>Xerinae</taxon>
        <taxon>Marmotini</taxon>
        <taxon>Urocitellus</taxon>
    </lineage>
</organism>
<evidence type="ECO:0000256" key="6">
    <source>
        <dbReference type="ARBA" id="ARBA00047058"/>
    </source>
</evidence>
<dbReference type="InterPro" id="IPR038630">
    <property type="entry name" value="L24e/L24_sf"/>
</dbReference>
<sequence>MHIKKCYFCSGPIYPVHGMMFIFNYCKVFRFCKSKCPKNFKKKHNPHKARWTKAFRKAADKKLTVDNSLNLKNVEMNLSNASENYGIKLLMQ</sequence>
<dbReference type="SUPFAM" id="SSF57716">
    <property type="entry name" value="Glucocorticoid receptor-like (DNA-binding domain)"/>
    <property type="match status" value="1"/>
</dbReference>
<dbReference type="PANTHER" id="PTHR10792">
    <property type="entry name" value="60S RIBOSOMAL PROTEIN L24"/>
    <property type="match status" value="1"/>
</dbReference>
<name>A0A8D2ILX5_UROPR</name>
<keyword evidence="2" id="KW-0690">Ribosome biogenesis</keyword>
<proteinExistence type="inferred from homology"/>
<evidence type="ECO:0000256" key="3">
    <source>
        <dbReference type="ARBA" id="ARBA00037035"/>
    </source>
</evidence>
<dbReference type="AlphaFoldDB" id="A0A8D2ILX5"/>
<feature type="domain" description="TRASH" evidence="7">
    <location>
        <begin position="6"/>
        <end position="44"/>
    </location>
</feature>
<dbReference type="Ensembl" id="ENSUPAT00010033782.1">
    <property type="protein sequence ID" value="ENSUPAP00010029703.1"/>
    <property type="gene ID" value="ENSUPAG00010023366.1"/>
</dbReference>
<dbReference type="GeneTree" id="ENSGT00950000183105"/>
<protein>
    <recommendedName>
        <fullName evidence="4">Probable ribosome biogenesis protein RLP24</fullName>
    </recommendedName>
    <alternativeName>
        <fullName evidence="5">Ribosomal L24 domain-containing protein 1</fullName>
    </alternativeName>
</protein>
<evidence type="ECO:0000256" key="4">
    <source>
        <dbReference type="ARBA" id="ARBA00039784"/>
    </source>
</evidence>
<keyword evidence="9" id="KW-1185">Reference proteome</keyword>
<evidence type="ECO:0000259" key="7">
    <source>
        <dbReference type="SMART" id="SM00746"/>
    </source>
</evidence>
<dbReference type="InterPro" id="IPR000988">
    <property type="entry name" value="Ribosomal_eL24-rel_N"/>
</dbReference>
<evidence type="ECO:0000256" key="5">
    <source>
        <dbReference type="ARBA" id="ARBA00042993"/>
    </source>
</evidence>
<evidence type="ECO:0000313" key="8">
    <source>
        <dbReference type="Ensembl" id="ENSUPAP00010029703.1"/>
    </source>
</evidence>
<evidence type="ECO:0000256" key="2">
    <source>
        <dbReference type="ARBA" id="ARBA00022517"/>
    </source>
</evidence>
<comment type="similarity">
    <text evidence="1">Belongs to the eukaryotic ribosomal protein eL24 family.</text>
</comment>
<dbReference type="InterPro" id="IPR011017">
    <property type="entry name" value="TRASH_dom"/>
</dbReference>
<dbReference type="SMART" id="SM00746">
    <property type="entry name" value="TRASH"/>
    <property type="match status" value="1"/>
</dbReference>
<accession>A0A8D2ILX5</accession>
<dbReference type="FunFam" id="2.30.170.20:FF:000001">
    <property type="entry name" value="probable ribosome biogenesis protein RLP24"/>
    <property type="match status" value="1"/>
</dbReference>
<comment type="function">
    <text evidence="3">Involved in the biogenesis of the 60S ribosomal subunit. Ensures the docking of GTPBP4/NOG1 to pre-60S particles.</text>
</comment>
<dbReference type="Proteomes" id="UP000694417">
    <property type="component" value="Unplaced"/>
</dbReference>
<dbReference type="GO" id="GO:0005730">
    <property type="term" value="C:nucleolus"/>
    <property type="evidence" value="ECO:0007669"/>
    <property type="project" value="TreeGrafter"/>
</dbReference>
<reference evidence="8" key="1">
    <citation type="submission" date="2025-08" db="UniProtKB">
        <authorList>
            <consortium name="Ensembl"/>
        </authorList>
    </citation>
    <scope>IDENTIFICATION</scope>
</reference>
<comment type="subunit">
    <text evidence="6">Associated with nucleolar and cytoplasmic pre-60S particles. At the end of biogenesis it dissociates from cytoplasmic pre-60S particles and is likely to be exchanged for its ribosomal homolog, RPL24.</text>
</comment>
<evidence type="ECO:0000256" key="1">
    <source>
        <dbReference type="ARBA" id="ARBA00005647"/>
    </source>
</evidence>
<dbReference type="InterPro" id="IPR056366">
    <property type="entry name" value="Ribosomal_eL24"/>
</dbReference>
<dbReference type="Gene3D" id="2.30.170.20">
    <property type="entry name" value="Ribosomal protein L24e"/>
    <property type="match status" value="1"/>
</dbReference>
<dbReference type="GO" id="GO:0042273">
    <property type="term" value="P:ribosomal large subunit biogenesis"/>
    <property type="evidence" value="ECO:0007669"/>
    <property type="project" value="TreeGrafter"/>
</dbReference>